<keyword evidence="2" id="KW-1185">Reference proteome</keyword>
<evidence type="ECO:0000313" key="3">
    <source>
        <dbReference type="WBParaSite" id="L893_g34087.t1"/>
    </source>
</evidence>
<sequence>MSGPRETSDSSSSSTFDAETRLNDVGAAEQQNPTSSFLQIFKQKIWKPQRQEERKSEERDYMEPSIRVARWLEVTQRID</sequence>
<dbReference type="AlphaFoldDB" id="A0A1I8A940"/>
<protein>
    <submittedName>
        <fullName evidence="3">Uncharacterized protein</fullName>
    </submittedName>
</protein>
<proteinExistence type="predicted"/>
<name>A0A1I8A940_9BILA</name>
<dbReference type="Proteomes" id="UP000095287">
    <property type="component" value="Unplaced"/>
</dbReference>
<feature type="region of interest" description="Disordered" evidence="1">
    <location>
        <begin position="1"/>
        <end position="36"/>
    </location>
</feature>
<dbReference type="WBParaSite" id="L893_g34087.t1">
    <property type="protein sequence ID" value="L893_g34087.t1"/>
    <property type="gene ID" value="L893_g34087"/>
</dbReference>
<organism evidence="2 3">
    <name type="scientific">Steinernema glaseri</name>
    <dbReference type="NCBI Taxonomy" id="37863"/>
    <lineage>
        <taxon>Eukaryota</taxon>
        <taxon>Metazoa</taxon>
        <taxon>Ecdysozoa</taxon>
        <taxon>Nematoda</taxon>
        <taxon>Chromadorea</taxon>
        <taxon>Rhabditida</taxon>
        <taxon>Tylenchina</taxon>
        <taxon>Panagrolaimomorpha</taxon>
        <taxon>Strongyloidoidea</taxon>
        <taxon>Steinernematidae</taxon>
        <taxon>Steinernema</taxon>
    </lineage>
</organism>
<evidence type="ECO:0000256" key="1">
    <source>
        <dbReference type="SAM" id="MobiDB-lite"/>
    </source>
</evidence>
<accession>A0A1I8A940</accession>
<reference evidence="3" key="1">
    <citation type="submission" date="2016-11" db="UniProtKB">
        <authorList>
            <consortium name="WormBaseParasite"/>
        </authorList>
    </citation>
    <scope>IDENTIFICATION</scope>
</reference>
<evidence type="ECO:0000313" key="2">
    <source>
        <dbReference type="Proteomes" id="UP000095287"/>
    </source>
</evidence>